<evidence type="ECO:0000256" key="2">
    <source>
        <dbReference type="ARBA" id="ARBA00010743"/>
    </source>
</evidence>
<comment type="subcellular location">
    <subcellularLocation>
        <location evidence="1 4">Nucleus</location>
    </subcellularLocation>
</comment>
<keyword evidence="4" id="KW-0804">Transcription</keyword>
<name>A0A814V530_9BILA</name>
<dbReference type="SUPFAM" id="SSF53187">
    <property type="entry name" value="Zn-dependent exopeptidases"/>
    <property type="match status" value="1"/>
</dbReference>
<evidence type="ECO:0000313" key="8">
    <source>
        <dbReference type="Proteomes" id="UP000663829"/>
    </source>
</evidence>
<dbReference type="Pfam" id="PF07687">
    <property type="entry name" value="M20_dimer"/>
    <property type="match status" value="1"/>
</dbReference>
<dbReference type="PANTHER" id="PTHR45892:SF1">
    <property type="entry name" value="AMINOACYLASE-1"/>
    <property type="match status" value="1"/>
</dbReference>
<dbReference type="InterPro" id="IPR036264">
    <property type="entry name" value="Bact_exopeptidase_dim_dom"/>
</dbReference>
<dbReference type="Proteomes" id="UP000663829">
    <property type="component" value="Unassembled WGS sequence"/>
</dbReference>
<dbReference type="InterPro" id="IPR011650">
    <property type="entry name" value="Peptidase_M20_dimer"/>
</dbReference>
<dbReference type="InterPro" id="IPR013921">
    <property type="entry name" value="Mediator_Med20"/>
</dbReference>
<organism evidence="6 8">
    <name type="scientific">Didymodactylos carnosus</name>
    <dbReference type="NCBI Taxonomy" id="1234261"/>
    <lineage>
        <taxon>Eukaryota</taxon>
        <taxon>Metazoa</taxon>
        <taxon>Spiralia</taxon>
        <taxon>Gnathifera</taxon>
        <taxon>Rotifera</taxon>
        <taxon>Eurotatoria</taxon>
        <taxon>Bdelloidea</taxon>
        <taxon>Philodinida</taxon>
        <taxon>Philodinidae</taxon>
        <taxon>Didymodactylos</taxon>
    </lineage>
</organism>
<dbReference type="Proteomes" id="UP000681722">
    <property type="component" value="Unassembled WGS sequence"/>
</dbReference>
<evidence type="ECO:0000256" key="3">
    <source>
        <dbReference type="ARBA" id="ARBA00023242"/>
    </source>
</evidence>
<dbReference type="Pfam" id="PF08612">
    <property type="entry name" value="Med20"/>
    <property type="match status" value="1"/>
</dbReference>
<evidence type="ECO:0000256" key="4">
    <source>
        <dbReference type="RuleBase" id="RU364152"/>
    </source>
</evidence>
<dbReference type="Gene3D" id="1.10.150.900">
    <property type="match status" value="1"/>
</dbReference>
<protein>
    <recommendedName>
        <fullName evidence="4">Mediator of RNA polymerase II transcription subunit 20</fullName>
    </recommendedName>
    <alternativeName>
        <fullName evidence="4">Mediator complex subunit 20</fullName>
    </alternativeName>
</protein>
<comment type="function">
    <text evidence="4">Component of the Mediator complex, a coactivator involved in the regulated transcription of nearly all RNA polymerase II-dependent genes. Mediator functions as a bridge to convey information from gene-specific regulatory proteins to the basal RNA polymerase II transcription machinery. Mediator is recruited to promoters by direct interactions with regulatory proteins and serves as a scaffold for the assembly of a functional preinitiation complex with RNA polymerase II and the general transcription factors.</text>
</comment>
<dbReference type="Gene3D" id="3.30.70.360">
    <property type="match status" value="1"/>
</dbReference>
<reference evidence="6" key="1">
    <citation type="submission" date="2021-02" db="EMBL/GenBank/DDBJ databases">
        <authorList>
            <person name="Nowell W R."/>
        </authorList>
    </citation>
    <scope>NUCLEOTIDE SEQUENCE</scope>
</reference>
<comment type="caution">
    <text evidence="6">The sequence shown here is derived from an EMBL/GenBank/DDBJ whole genome shotgun (WGS) entry which is preliminary data.</text>
</comment>
<dbReference type="FunFam" id="1.10.150.900:FF:000001">
    <property type="entry name" value="Aminoacylase-1, putative"/>
    <property type="match status" value="1"/>
</dbReference>
<evidence type="ECO:0000256" key="1">
    <source>
        <dbReference type="ARBA" id="ARBA00004123"/>
    </source>
</evidence>
<accession>A0A814V530</accession>
<dbReference type="GO" id="GO:0003712">
    <property type="term" value="F:transcription coregulator activity"/>
    <property type="evidence" value="ECO:0007669"/>
    <property type="project" value="InterPro"/>
</dbReference>
<gene>
    <name evidence="4" type="primary">MED20</name>
    <name evidence="6" type="ORF">GPM918_LOCUS22688</name>
    <name evidence="7" type="ORF">SRO942_LOCUS22688</name>
</gene>
<dbReference type="EMBL" id="CAJOBC010007848">
    <property type="protein sequence ID" value="CAF3945021.1"/>
    <property type="molecule type" value="Genomic_DNA"/>
</dbReference>
<evidence type="ECO:0000313" key="6">
    <source>
        <dbReference type="EMBL" id="CAF1180744.1"/>
    </source>
</evidence>
<evidence type="ECO:0000313" key="7">
    <source>
        <dbReference type="EMBL" id="CAF3945021.1"/>
    </source>
</evidence>
<keyword evidence="3 4" id="KW-0539">Nucleus</keyword>
<dbReference type="PANTHER" id="PTHR45892">
    <property type="entry name" value="AMINOACYLASE-1"/>
    <property type="match status" value="1"/>
</dbReference>
<dbReference type="EMBL" id="CAJNOQ010007846">
    <property type="protein sequence ID" value="CAF1180744.1"/>
    <property type="molecule type" value="Genomic_DNA"/>
</dbReference>
<comment type="similarity">
    <text evidence="2 4">Belongs to the Mediator complex subunit 20 family.</text>
</comment>
<dbReference type="OrthoDB" id="1854899at2759"/>
<dbReference type="GO" id="GO:0004046">
    <property type="term" value="F:aminoacylase activity"/>
    <property type="evidence" value="ECO:0007669"/>
    <property type="project" value="TreeGrafter"/>
</dbReference>
<sequence>MEIRCKGGTGHGSRFIENTAGEKVQFILSEILKYRESERQRLLNDKNLQLGDVSTVNLTKMYGGVQPNVVPECFSLVFDCRLSANSYESFKAFIYDVVERAPKKNKNDVEVNFLADSGPLTLTDISTPSWWWTKFKQACDNINIKINTTVFPAATDSRFLRNNGYPALGFSPMNNTPILLHDHDEYLHQDVFLQGIKIYCEIIVSIIINTMVVAVVLPLPTAQFKSVVDAHDYYVDKLEKGGTKRTRQFQVELVTYQPLNGSTNMVHVLSHSEYPASCFAVTDTRHVLVADHTFMSLMKKLKTLKAYDSRLPKMDCKGTHFEYQDFVINIGTVAYLPTNESREGYSLIQELLQSLLGVSKQIIQKSITEPLKNWISNKERKEFDYLPSLTMNQYLDILSGMRKQPNE</sequence>
<keyword evidence="4" id="KW-0010">Activator</keyword>
<dbReference type="AlphaFoldDB" id="A0A814V530"/>
<dbReference type="GO" id="GO:0006357">
    <property type="term" value="P:regulation of transcription by RNA polymerase II"/>
    <property type="evidence" value="ECO:0007669"/>
    <property type="project" value="InterPro"/>
</dbReference>
<evidence type="ECO:0000259" key="5">
    <source>
        <dbReference type="Pfam" id="PF07687"/>
    </source>
</evidence>
<proteinExistence type="inferred from homology"/>
<dbReference type="InterPro" id="IPR052083">
    <property type="entry name" value="Aminoacylase-1_M20A"/>
</dbReference>
<comment type="subunit">
    <text evidence="4">Component of the Mediator complex.</text>
</comment>
<dbReference type="GO" id="GO:0016592">
    <property type="term" value="C:mediator complex"/>
    <property type="evidence" value="ECO:0007669"/>
    <property type="project" value="InterPro"/>
</dbReference>
<keyword evidence="4" id="KW-0805">Transcription regulation</keyword>
<dbReference type="SUPFAM" id="SSF55031">
    <property type="entry name" value="Bacterial exopeptidase dimerisation domain"/>
    <property type="match status" value="1"/>
</dbReference>
<feature type="domain" description="Peptidase M20 dimerisation" evidence="5">
    <location>
        <begin position="1"/>
        <end position="107"/>
    </location>
</feature>
<keyword evidence="8" id="KW-1185">Reference proteome</keyword>